<reference evidence="1 2" key="1">
    <citation type="submission" date="2013-12" db="EMBL/GenBank/DDBJ databases">
        <title>Genome and proteome characterization of Caldibacillus debilis GB1 derived from a cellulolytic aero-tolerant co-culture.</title>
        <authorList>
            <person name="Wushke S.T."/>
            <person name="Zhang X."/>
            <person name="Fristensky B."/>
            <person name="Wilkins J.A."/>
            <person name="Levin D.B."/>
            <person name="Sparling R."/>
        </authorList>
    </citation>
    <scope>NUCLEOTIDE SEQUENCE [LARGE SCALE GENOMIC DNA]</scope>
    <source>
        <strain evidence="1 2">GB1</strain>
    </source>
</reference>
<comment type="caution">
    <text evidence="1">The sequence shown here is derived from an EMBL/GenBank/DDBJ whole genome shotgun (WGS) entry which is preliminary data.</text>
</comment>
<accession>A0A420VDC3</accession>
<sequence length="40" mass="4696">MYPVFMDLNPMAFSFEVIGNIYAHPHLIDENKLNEKVKET</sequence>
<proteinExistence type="predicted"/>
<name>A0A420VDC3_9BACI</name>
<evidence type="ECO:0000313" key="2">
    <source>
        <dbReference type="Proteomes" id="UP000286235"/>
    </source>
</evidence>
<protein>
    <submittedName>
        <fullName evidence="1">Uncharacterized protein</fullName>
    </submittedName>
</protein>
<organism evidence="1 2">
    <name type="scientific">Caldibacillus debilis GB1</name>
    <dbReference type="NCBI Taxonomy" id="1339248"/>
    <lineage>
        <taxon>Bacteria</taxon>
        <taxon>Bacillati</taxon>
        <taxon>Bacillota</taxon>
        <taxon>Bacilli</taxon>
        <taxon>Bacillales</taxon>
        <taxon>Bacillaceae</taxon>
        <taxon>Caldibacillus</taxon>
    </lineage>
</organism>
<dbReference type="Proteomes" id="UP000286235">
    <property type="component" value="Unassembled WGS sequence"/>
</dbReference>
<dbReference type="AlphaFoldDB" id="A0A420VDC3"/>
<gene>
    <name evidence="1" type="ORF">Cdeb_01143</name>
</gene>
<keyword evidence="2" id="KW-1185">Reference proteome</keyword>
<evidence type="ECO:0000313" key="1">
    <source>
        <dbReference type="EMBL" id="RKO61672.1"/>
    </source>
</evidence>
<dbReference type="EMBL" id="AZRV01000035">
    <property type="protein sequence ID" value="RKO61672.1"/>
    <property type="molecule type" value="Genomic_DNA"/>
</dbReference>
<dbReference type="SUPFAM" id="SSF159006">
    <property type="entry name" value="YopX-like"/>
    <property type="match status" value="1"/>
</dbReference>